<reference evidence="1" key="1">
    <citation type="submission" date="2019-08" db="EMBL/GenBank/DDBJ databases">
        <authorList>
            <person name="Kucharzyk K."/>
            <person name="Murdoch R.W."/>
            <person name="Higgins S."/>
            <person name="Loffler F."/>
        </authorList>
    </citation>
    <scope>NUCLEOTIDE SEQUENCE</scope>
</reference>
<gene>
    <name evidence="1" type="ORF">SDC9_124351</name>
</gene>
<protein>
    <submittedName>
        <fullName evidence="1">Uncharacterized protein</fullName>
    </submittedName>
</protein>
<comment type="caution">
    <text evidence="1">The sequence shown here is derived from an EMBL/GenBank/DDBJ whole genome shotgun (WGS) entry which is preliminary data.</text>
</comment>
<name>A0A645CKB9_9ZZZZ</name>
<sequence>MKKLVVLNNTMDAILTGTLYYKDMMPDITVTDFLDALYNKFGMQFYINSNARSVNLKFLKDPMVPGKTGSIDLDKLKTEEPVITYSSPRQLKLVANRELEGTETKYNTYEEFLGVFDHQFYDNRRNIAMPGAVTSFFQTYISRYYITDALKDNKAYSSDFFDWDKKDNMDYEEIKMNDLCVPLSFEIAGYVYLFYLINYKHAYSDINVSGELFVPEENPAKLAFAFGWGKTKDTAPGRYNFFFASQINRDENGDFIYDQSGQKYDISLTINREDGLFNRFWKEYDAFLRHSNFEVKCTLKLSDADIFNFDMFKTAIINNQPLLLKQIKYKLNQEDAITECTFQTLRLYEPYHLEEEQKIPVYIPQKYFWDWSSVKVPNTEEDWDNAGIPWYIVSGTTDTVIIVNGEQVATKKIAMMPPTEEQFQNQEKRIFIYQYVVKPSLIPGAASVPIQQTLTYTPAIINY</sequence>
<dbReference type="AlphaFoldDB" id="A0A645CKB9"/>
<evidence type="ECO:0000313" key="1">
    <source>
        <dbReference type="EMBL" id="MPM77348.1"/>
    </source>
</evidence>
<dbReference type="EMBL" id="VSSQ01027888">
    <property type="protein sequence ID" value="MPM77348.1"/>
    <property type="molecule type" value="Genomic_DNA"/>
</dbReference>
<proteinExistence type="predicted"/>
<organism evidence="1">
    <name type="scientific">bioreactor metagenome</name>
    <dbReference type="NCBI Taxonomy" id="1076179"/>
    <lineage>
        <taxon>unclassified sequences</taxon>
        <taxon>metagenomes</taxon>
        <taxon>ecological metagenomes</taxon>
    </lineage>
</organism>
<accession>A0A645CKB9</accession>